<dbReference type="EMBL" id="JACSQZ010000085">
    <property type="protein sequence ID" value="MBD7916466.1"/>
    <property type="molecule type" value="Genomic_DNA"/>
</dbReference>
<proteinExistence type="inferred from homology"/>
<gene>
    <name evidence="5" type="primary">glgD</name>
    <name evidence="5" type="ORF">H9660_15080</name>
</gene>
<dbReference type="RefSeq" id="WP_191751207.1">
    <property type="nucleotide sequence ID" value="NZ_JACSQZ010000085.1"/>
</dbReference>
<dbReference type="PANTHER" id="PTHR43523:SF6">
    <property type="entry name" value="GLYCOGEN BIOSYNTHESIS PROTEIN GLGD"/>
    <property type="match status" value="1"/>
</dbReference>
<keyword evidence="5" id="KW-0548">Nucleotidyltransferase</keyword>
<reference evidence="5 6" key="1">
    <citation type="submission" date="2020-08" db="EMBL/GenBank/DDBJ databases">
        <title>A Genomic Blueprint of the Chicken Gut Microbiome.</title>
        <authorList>
            <person name="Gilroy R."/>
            <person name="Ravi A."/>
            <person name="Getino M."/>
            <person name="Pursley I."/>
            <person name="Horton D.L."/>
            <person name="Alikhan N.-F."/>
            <person name="Baker D."/>
            <person name="Gharbi K."/>
            <person name="Hall N."/>
            <person name="Watson M."/>
            <person name="Adriaenssens E.M."/>
            <person name="Foster-Nyarko E."/>
            <person name="Jarju S."/>
            <person name="Secka A."/>
            <person name="Antonio M."/>
            <person name="Oren A."/>
            <person name="Chaudhuri R."/>
            <person name="La Ragione R.M."/>
            <person name="Hildebrand F."/>
            <person name="Pallen M.J."/>
        </authorList>
    </citation>
    <scope>NUCLEOTIDE SEQUENCE [LARGE SCALE GENOMIC DNA]</scope>
    <source>
        <strain evidence="5 6">Sa3CUN1</strain>
    </source>
</reference>
<dbReference type="SUPFAM" id="SSF51161">
    <property type="entry name" value="Trimeric LpxA-like enzymes"/>
    <property type="match status" value="1"/>
</dbReference>
<dbReference type="InterPro" id="IPR011832">
    <property type="entry name" value="GlgDAde_trans"/>
</dbReference>
<dbReference type="Gene3D" id="2.160.10.10">
    <property type="entry name" value="Hexapeptide repeat proteins"/>
    <property type="match status" value="1"/>
</dbReference>
<dbReference type="CDD" id="cd04651">
    <property type="entry name" value="LbH_G1P_AT_C"/>
    <property type="match status" value="1"/>
</dbReference>
<evidence type="ECO:0000259" key="3">
    <source>
        <dbReference type="Pfam" id="PF00483"/>
    </source>
</evidence>
<accession>A0ABR8Q7Q9</accession>
<evidence type="ECO:0000313" key="5">
    <source>
        <dbReference type="EMBL" id="MBD7916466.1"/>
    </source>
</evidence>
<dbReference type="Gene3D" id="3.90.550.10">
    <property type="entry name" value="Spore Coat Polysaccharide Biosynthesis Protein SpsA, Chain A"/>
    <property type="match status" value="1"/>
</dbReference>
<name>A0ABR8Q7Q9_9CLOT</name>
<evidence type="ECO:0000259" key="4">
    <source>
        <dbReference type="Pfam" id="PF24894"/>
    </source>
</evidence>
<evidence type="ECO:0000256" key="1">
    <source>
        <dbReference type="ARBA" id="ARBA00010443"/>
    </source>
</evidence>
<dbReference type="PANTHER" id="PTHR43523">
    <property type="entry name" value="GLUCOSE-1-PHOSPHATE ADENYLYLTRANSFERASE-RELATED"/>
    <property type="match status" value="1"/>
</dbReference>
<dbReference type="CDD" id="cd02508">
    <property type="entry name" value="ADP_Glucose_PP"/>
    <property type="match status" value="1"/>
</dbReference>
<dbReference type="SUPFAM" id="SSF53448">
    <property type="entry name" value="Nucleotide-diphospho-sugar transferases"/>
    <property type="match status" value="1"/>
</dbReference>
<comment type="similarity">
    <text evidence="1">Belongs to the bacterial/plant glucose-1-phosphate adenylyltransferase family.</text>
</comment>
<keyword evidence="5" id="KW-0808">Transferase</keyword>
<sequence length="368" mass="42309">MNNCLGIINLDENERRMGELVRYRTLASVPFSARYRIIDFVLSNMANSGIEGIGIFTKNKSRSLINHLTNGRPWDLHRKKDGLRVFNFSDYNPNIDDIHNFYENIEFIEQSKKEYVLISPSYMICNIDYSEVLRYHIKSMNDITMIYKEVNDANKSFLECEILNIADYNRVVSIGKNIGSNNQAMISMEMYIMKTELLIKIIHECILDGIHKKFKHYISNNLKDIKVGAFKFDGYLSCINSIKSYFDANLDIINQNVNMELFYNHKPIYTKSQDEPPTKYAEESLVTNSIVANGAYIEGQVENCIIGRRVVLRKGAKIKNCIIMQNCIVGEDVVMNNVIADKGAIVLEKEMIKGTNIYPVTIQIKKSL</sequence>
<dbReference type="Pfam" id="PF24894">
    <property type="entry name" value="Hexapep_GlmU"/>
    <property type="match status" value="1"/>
</dbReference>
<dbReference type="EC" id="2.7.7.27" evidence="5"/>
<feature type="domain" description="Glucose-1-phosphate adenylyltransferase/Bifunctional protein GlmU-like C-terminal hexapeptide" evidence="4">
    <location>
        <begin position="282"/>
        <end position="352"/>
    </location>
</feature>
<dbReference type="InterPro" id="IPR005835">
    <property type="entry name" value="NTP_transferase_dom"/>
</dbReference>
<keyword evidence="6" id="KW-1185">Reference proteome</keyword>
<dbReference type="InterPro" id="IPR056818">
    <property type="entry name" value="GlmU/GlgC-like_hexapep"/>
</dbReference>
<keyword evidence="2" id="KW-0320">Glycogen biosynthesis</keyword>
<dbReference type="InterPro" id="IPR011831">
    <property type="entry name" value="ADP-Glc_PPase"/>
</dbReference>
<evidence type="ECO:0000256" key="2">
    <source>
        <dbReference type="ARBA" id="ARBA00023056"/>
    </source>
</evidence>
<dbReference type="Proteomes" id="UP000640335">
    <property type="component" value="Unassembled WGS sequence"/>
</dbReference>
<dbReference type="GO" id="GO:0008878">
    <property type="term" value="F:glucose-1-phosphate adenylyltransferase activity"/>
    <property type="evidence" value="ECO:0007669"/>
    <property type="project" value="UniProtKB-EC"/>
</dbReference>
<dbReference type="Pfam" id="PF00483">
    <property type="entry name" value="NTP_transferase"/>
    <property type="match status" value="1"/>
</dbReference>
<dbReference type="NCBIfam" id="TIGR02092">
    <property type="entry name" value="glgD"/>
    <property type="match status" value="1"/>
</dbReference>
<dbReference type="InterPro" id="IPR011004">
    <property type="entry name" value="Trimer_LpxA-like_sf"/>
</dbReference>
<evidence type="ECO:0000313" key="6">
    <source>
        <dbReference type="Proteomes" id="UP000640335"/>
    </source>
</evidence>
<comment type="caution">
    <text evidence="5">The sequence shown here is derived from an EMBL/GenBank/DDBJ whole genome shotgun (WGS) entry which is preliminary data.</text>
</comment>
<dbReference type="InterPro" id="IPR029044">
    <property type="entry name" value="Nucleotide-diphossugar_trans"/>
</dbReference>
<protein>
    <submittedName>
        <fullName evidence="5">Glucose-1-phosphate adenylyltransferase subunit GlgD</fullName>
        <ecNumber evidence="5">2.7.7.27</ecNumber>
    </submittedName>
</protein>
<organism evidence="5 6">
    <name type="scientific">Clostridium gallinarum</name>
    <dbReference type="NCBI Taxonomy" id="2762246"/>
    <lineage>
        <taxon>Bacteria</taxon>
        <taxon>Bacillati</taxon>
        <taxon>Bacillota</taxon>
        <taxon>Clostridia</taxon>
        <taxon>Eubacteriales</taxon>
        <taxon>Clostridiaceae</taxon>
        <taxon>Clostridium</taxon>
    </lineage>
</organism>
<feature type="domain" description="Nucleotidyl transferase" evidence="3">
    <location>
        <begin position="28"/>
        <end position="249"/>
    </location>
</feature>